<dbReference type="InterPro" id="IPR025857">
    <property type="entry name" value="MacB_PCD"/>
</dbReference>
<protein>
    <submittedName>
        <fullName evidence="12">Putative ABC transport system, permease protein</fullName>
    </submittedName>
</protein>
<keyword evidence="4 9" id="KW-0812">Transmembrane</keyword>
<evidence type="ECO:0000256" key="9">
    <source>
        <dbReference type="SAM" id="Phobius"/>
    </source>
</evidence>
<feature type="region of interest" description="Disordered" evidence="8">
    <location>
        <begin position="108"/>
        <end position="129"/>
    </location>
</feature>
<dbReference type="EMBL" id="FUKP01000003">
    <property type="protein sequence ID" value="SJN15623.1"/>
    <property type="molecule type" value="Genomic_DNA"/>
</dbReference>
<reference evidence="12 13" key="1">
    <citation type="submission" date="2017-02" db="EMBL/GenBank/DDBJ databases">
        <authorList>
            <person name="Peterson S.W."/>
        </authorList>
    </citation>
    <scope>NUCLEOTIDE SEQUENCE [LARGE SCALE GENOMIC DNA]</scope>
    <source>
        <strain evidence="12 13">2B3F</strain>
    </source>
</reference>
<feature type="transmembrane region" description="Helical" evidence="9">
    <location>
        <begin position="15"/>
        <end position="39"/>
    </location>
</feature>
<evidence type="ECO:0000256" key="8">
    <source>
        <dbReference type="SAM" id="MobiDB-lite"/>
    </source>
</evidence>
<evidence type="ECO:0000259" key="11">
    <source>
        <dbReference type="Pfam" id="PF12704"/>
    </source>
</evidence>
<feature type="domain" description="MacB-like periplasmic core" evidence="11">
    <location>
        <begin position="28"/>
        <end position="242"/>
    </location>
</feature>
<dbReference type="PANTHER" id="PTHR43738">
    <property type="entry name" value="ABC TRANSPORTER, MEMBRANE PROTEIN"/>
    <property type="match status" value="1"/>
</dbReference>
<keyword evidence="3" id="KW-1003">Cell membrane</keyword>
<dbReference type="PANTHER" id="PTHR43738:SF1">
    <property type="entry name" value="HEMIN TRANSPORT SYSTEM PERMEASE PROTEIN HRTB-RELATED"/>
    <property type="match status" value="1"/>
</dbReference>
<keyword evidence="2" id="KW-0813">Transport</keyword>
<proteinExistence type="inferred from homology"/>
<accession>A0A1R4I8J0</accession>
<evidence type="ECO:0000256" key="3">
    <source>
        <dbReference type="ARBA" id="ARBA00022475"/>
    </source>
</evidence>
<feature type="transmembrane region" description="Helical" evidence="9">
    <location>
        <begin position="323"/>
        <end position="344"/>
    </location>
</feature>
<organism evidence="12 13">
    <name type="scientific">Micrococcus lylae</name>
    <dbReference type="NCBI Taxonomy" id="1273"/>
    <lineage>
        <taxon>Bacteria</taxon>
        <taxon>Bacillati</taxon>
        <taxon>Actinomycetota</taxon>
        <taxon>Actinomycetes</taxon>
        <taxon>Micrococcales</taxon>
        <taxon>Micrococcaceae</taxon>
        <taxon>Micrococcus</taxon>
    </lineage>
</organism>
<feature type="transmembrane region" description="Helical" evidence="9">
    <location>
        <begin position="356"/>
        <end position="376"/>
    </location>
</feature>
<gene>
    <name evidence="12" type="ORF">FM125_00365</name>
</gene>
<evidence type="ECO:0000313" key="13">
    <source>
        <dbReference type="Proteomes" id="UP000196230"/>
    </source>
</evidence>
<evidence type="ECO:0000256" key="2">
    <source>
        <dbReference type="ARBA" id="ARBA00022448"/>
    </source>
</evidence>
<evidence type="ECO:0000256" key="5">
    <source>
        <dbReference type="ARBA" id="ARBA00022989"/>
    </source>
</evidence>
<keyword evidence="5 9" id="KW-1133">Transmembrane helix</keyword>
<comment type="similarity">
    <text evidence="7">Belongs to the ABC-4 integral membrane protein family.</text>
</comment>
<evidence type="ECO:0000256" key="6">
    <source>
        <dbReference type="ARBA" id="ARBA00023136"/>
    </source>
</evidence>
<dbReference type="RefSeq" id="WP_087133281.1">
    <property type="nucleotide sequence ID" value="NZ_FUKP01000003.1"/>
</dbReference>
<comment type="subcellular location">
    <subcellularLocation>
        <location evidence="1">Cell membrane</location>
        <topology evidence="1">Multi-pass membrane protein</topology>
    </subcellularLocation>
</comment>
<evidence type="ECO:0000259" key="10">
    <source>
        <dbReference type="Pfam" id="PF02687"/>
    </source>
</evidence>
<evidence type="ECO:0000313" key="12">
    <source>
        <dbReference type="EMBL" id="SJN15623.1"/>
    </source>
</evidence>
<evidence type="ECO:0000256" key="1">
    <source>
        <dbReference type="ARBA" id="ARBA00004651"/>
    </source>
</evidence>
<evidence type="ECO:0000256" key="7">
    <source>
        <dbReference type="ARBA" id="ARBA00038076"/>
    </source>
</evidence>
<dbReference type="AlphaFoldDB" id="A0A1R4I8J0"/>
<dbReference type="InterPro" id="IPR051125">
    <property type="entry name" value="ABC-4/HrtB_transporter"/>
</dbReference>
<feature type="domain" description="ABC3 transporter permease C-terminal" evidence="10">
    <location>
        <begin position="276"/>
        <end position="383"/>
    </location>
</feature>
<dbReference type="Pfam" id="PF12704">
    <property type="entry name" value="MacB_PCD"/>
    <property type="match status" value="1"/>
</dbReference>
<keyword evidence="6 9" id="KW-0472">Membrane</keyword>
<name>A0A1R4I8J0_9MICC</name>
<dbReference type="GO" id="GO:0005886">
    <property type="term" value="C:plasma membrane"/>
    <property type="evidence" value="ECO:0007669"/>
    <property type="project" value="UniProtKB-SubCell"/>
</dbReference>
<dbReference type="Pfam" id="PF02687">
    <property type="entry name" value="FtsX"/>
    <property type="match status" value="1"/>
</dbReference>
<evidence type="ECO:0000256" key="4">
    <source>
        <dbReference type="ARBA" id="ARBA00022692"/>
    </source>
</evidence>
<sequence length="390" mass="38964">MFLALRDLRFATGRFALMGAVVALISLLLVMLTGLTAGLGGQNTGALDRLESQGVQRLAFGGAAGQEPTANFTQSEVTAAEADAWRNADGVASAEPVGLAQGRAVGLEHAPQPAPESSGGADAPARVDTSDIPTTGVASVALLGVAPDAADAPSGLKDGEAVLGQAAADDLHAQVGDSIELSGTVVTVAAIEPTEYYSHTPVVWLSLKDWKAAAHAPADTEGTALAVRFAAGADDAAAAATADDAARTVSATVPDSYAALPAYSSENGSLMTMQGFLYGISALVVIAFLSIWTVQRTREIAVLKALGGSTGWVLRDALTQAGVVLLVGVGIGTAAAFGLGLLASQAVPFTVDAGTVLIPAAGVFALGMLGAALAVARTVRIDPLVALGGN</sequence>
<dbReference type="InterPro" id="IPR003838">
    <property type="entry name" value="ABC3_permease_C"/>
</dbReference>
<feature type="transmembrane region" description="Helical" evidence="9">
    <location>
        <begin position="275"/>
        <end position="294"/>
    </location>
</feature>
<dbReference type="Proteomes" id="UP000196230">
    <property type="component" value="Unassembled WGS sequence"/>
</dbReference>